<protein>
    <submittedName>
        <fullName evidence="7">Doublesex-and mab-3-related transcription factor 1A-like isoform X1</fullName>
    </submittedName>
</protein>
<dbReference type="InterPro" id="IPR036407">
    <property type="entry name" value="DM_DNA-bd_sf"/>
</dbReference>
<evidence type="ECO:0000256" key="3">
    <source>
        <dbReference type="ARBA" id="ARBA00023125"/>
    </source>
</evidence>
<organism evidence="7 8">
    <name type="scientific">Dinothrombium tinctorium</name>
    <dbReference type="NCBI Taxonomy" id="1965070"/>
    <lineage>
        <taxon>Eukaryota</taxon>
        <taxon>Metazoa</taxon>
        <taxon>Ecdysozoa</taxon>
        <taxon>Arthropoda</taxon>
        <taxon>Chelicerata</taxon>
        <taxon>Arachnida</taxon>
        <taxon>Acari</taxon>
        <taxon>Acariformes</taxon>
        <taxon>Trombidiformes</taxon>
        <taxon>Prostigmata</taxon>
        <taxon>Anystina</taxon>
        <taxon>Parasitengona</taxon>
        <taxon>Trombidioidea</taxon>
        <taxon>Trombidiidae</taxon>
        <taxon>Dinothrombium</taxon>
    </lineage>
</organism>
<dbReference type="AlphaFoldDB" id="A0A3S3NWV6"/>
<evidence type="ECO:0000259" key="6">
    <source>
        <dbReference type="PROSITE" id="PS50809"/>
    </source>
</evidence>
<evidence type="ECO:0000256" key="5">
    <source>
        <dbReference type="PROSITE-ProRule" id="PRU00070"/>
    </source>
</evidence>
<feature type="DNA-binding region" description="DM" evidence="5">
    <location>
        <begin position="34"/>
        <end position="81"/>
    </location>
</feature>
<proteinExistence type="predicted"/>
<dbReference type="PROSITE" id="PS50809">
    <property type="entry name" value="DM_2"/>
    <property type="match status" value="1"/>
</dbReference>
<dbReference type="SUPFAM" id="SSF82927">
    <property type="entry name" value="Cysteine-rich DNA binding domain, (DM domain)"/>
    <property type="match status" value="1"/>
</dbReference>
<evidence type="ECO:0000256" key="2">
    <source>
        <dbReference type="ARBA" id="ARBA00022833"/>
    </source>
</evidence>
<dbReference type="Gene3D" id="4.10.1040.10">
    <property type="entry name" value="DM DNA-binding domain"/>
    <property type="match status" value="1"/>
</dbReference>
<dbReference type="GO" id="GO:0000981">
    <property type="term" value="F:DNA-binding transcription factor activity, RNA polymerase II-specific"/>
    <property type="evidence" value="ECO:0007669"/>
    <property type="project" value="TreeGrafter"/>
</dbReference>
<dbReference type="SMART" id="SM00301">
    <property type="entry name" value="DM"/>
    <property type="match status" value="1"/>
</dbReference>
<dbReference type="EMBL" id="NCKU01002012">
    <property type="protein sequence ID" value="RWS10672.1"/>
    <property type="molecule type" value="Genomic_DNA"/>
</dbReference>
<dbReference type="GO" id="GO:0005634">
    <property type="term" value="C:nucleus"/>
    <property type="evidence" value="ECO:0007669"/>
    <property type="project" value="UniProtKB-SubCell"/>
</dbReference>
<dbReference type="GO" id="GO:0000978">
    <property type="term" value="F:RNA polymerase II cis-regulatory region sequence-specific DNA binding"/>
    <property type="evidence" value="ECO:0007669"/>
    <property type="project" value="TreeGrafter"/>
</dbReference>
<evidence type="ECO:0000256" key="1">
    <source>
        <dbReference type="ARBA" id="ARBA00022723"/>
    </source>
</evidence>
<dbReference type="GO" id="GO:0046872">
    <property type="term" value="F:metal ion binding"/>
    <property type="evidence" value="ECO:0007669"/>
    <property type="project" value="UniProtKB-KW"/>
</dbReference>
<keyword evidence="1 5" id="KW-0479">Metal-binding</keyword>
<evidence type="ECO:0000313" key="7">
    <source>
        <dbReference type="EMBL" id="RWS10672.1"/>
    </source>
</evidence>
<evidence type="ECO:0000256" key="4">
    <source>
        <dbReference type="ARBA" id="ARBA00023242"/>
    </source>
</evidence>
<dbReference type="STRING" id="1965070.A0A3S3NWV6"/>
<name>A0A3S3NWV6_9ACAR</name>
<dbReference type="PANTHER" id="PTHR12322:SF53">
    <property type="entry name" value="DOUBLESEX-MAB RELATED 11E"/>
    <property type="match status" value="1"/>
</dbReference>
<dbReference type="Pfam" id="PF00751">
    <property type="entry name" value="DM"/>
    <property type="match status" value="1"/>
</dbReference>
<dbReference type="Proteomes" id="UP000285301">
    <property type="component" value="Unassembled WGS sequence"/>
</dbReference>
<dbReference type="FunFam" id="4.10.1040.10:FF:000001">
    <property type="entry name" value="doublesex- and mab-3-related transcription factor 1"/>
    <property type="match status" value="1"/>
</dbReference>
<reference evidence="7 8" key="1">
    <citation type="journal article" date="2018" name="Gigascience">
        <title>Genomes of trombidid mites reveal novel predicted allergens and laterally-transferred genes associated with secondary metabolism.</title>
        <authorList>
            <person name="Dong X."/>
            <person name="Chaisiri K."/>
            <person name="Xia D."/>
            <person name="Armstrong S.D."/>
            <person name="Fang Y."/>
            <person name="Donnelly M.J."/>
            <person name="Kadowaki T."/>
            <person name="McGarry J.W."/>
            <person name="Darby A.C."/>
            <person name="Makepeace B.L."/>
        </authorList>
    </citation>
    <scope>NUCLEOTIDE SEQUENCE [LARGE SCALE GENOMIC DNA]</scope>
    <source>
        <strain evidence="7">UoL-WK</strain>
    </source>
</reference>
<dbReference type="InterPro" id="IPR001275">
    <property type="entry name" value="DM_DNA-bd"/>
</dbReference>
<gene>
    <name evidence="7" type="ORF">B4U79_12587</name>
</gene>
<dbReference type="PROSITE" id="PS40000">
    <property type="entry name" value="DM_1"/>
    <property type="match status" value="1"/>
</dbReference>
<dbReference type="PANTHER" id="PTHR12322">
    <property type="entry name" value="DOUBLESEX AND MAB-3 RELATED TRANSCRIPTION FACTOR DMRT"/>
    <property type="match status" value="1"/>
</dbReference>
<keyword evidence="8" id="KW-1185">Reference proteome</keyword>
<comment type="subcellular location">
    <subcellularLocation>
        <location evidence="5">Nucleus</location>
    </subcellularLocation>
</comment>
<accession>A0A3S3NWV6</accession>
<comment type="caution">
    <text evidence="7">The sequence shown here is derived from an EMBL/GenBank/DDBJ whole genome shotgun (WGS) entry which is preliminary data.</text>
</comment>
<evidence type="ECO:0000313" key="8">
    <source>
        <dbReference type="Proteomes" id="UP000285301"/>
    </source>
</evidence>
<keyword evidence="4 5" id="KW-0539">Nucleus</keyword>
<sequence>MKPNLSTSRNEQKTSDERKIPVIYAGIRKREPKCARCRNHSVQSKLRGHKLICEYKDCKCSKCILVKERQVVMAKQTRLRRNEELYKNYDLSKEDIAYCNRVSEADSDEGFEDSKLIVPASKVIAEFESLFAELKRNEEKLKGLLFLDFAKRRQSFLKKAEESKLSTFTVNETLITGTPSVQESELYPKISSYPYPSFPWYPLSYWLPPNVYLNEEVRNYFMSTLNCSKLSHGVSFTGINELKFDNASVSEEKTTSRGI</sequence>
<dbReference type="InterPro" id="IPR026607">
    <property type="entry name" value="DMRT"/>
</dbReference>
<dbReference type="GO" id="GO:0007548">
    <property type="term" value="P:sex differentiation"/>
    <property type="evidence" value="ECO:0007669"/>
    <property type="project" value="TreeGrafter"/>
</dbReference>
<dbReference type="OrthoDB" id="6513122at2759"/>
<keyword evidence="3 5" id="KW-0238">DNA-binding</keyword>
<keyword evidence="2 5" id="KW-0862">Zinc</keyword>
<feature type="domain" description="DM" evidence="6">
    <location>
        <begin position="34"/>
        <end position="81"/>
    </location>
</feature>